<organism evidence="1 2">
    <name type="scientific">Providencia stuartii ATCC 25827</name>
    <dbReference type="NCBI Taxonomy" id="471874"/>
    <lineage>
        <taxon>Bacteria</taxon>
        <taxon>Pseudomonadati</taxon>
        <taxon>Pseudomonadota</taxon>
        <taxon>Gammaproteobacteria</taxon>
        <taxon>Enterobacterales</taxon>
        <taxon>Morganellaceae</taxon>
        <taxon>Providencia</taxon>
    </lineage>
</organism>
<dbReference type="AlphaFoldDB" id="A0AA86YX91"/>
<dbReference type="SUPFAM" id="SSF56925">
    <property type="entry name" value="OMPA-like"/>
    <property type="match status" value="1"/>
</dbReference>
<reference evidence="2" key="1">
    <citation type="submission" date="2008-04" db="EMBL/GenBank/DDBJ databases">
        <title>Draft genome sequence of Providencia stuartii (ATCC 25827).</title>
        <authorList>
            <person name="Sudarsanam P."/>
            <person name="Ley R."/>
            <person name="Guruge J."/>
            <person name="Turnbaugh P.J."/>
            <person name="Mahowald M."/>
            <person name="Liep D."/>
            <person name="Gordon J."/>
        </authorList>
    </citation>
    <scope>NUCLEOTIDE SEQUENCE [LARGE SCALE GENOMIC DNA]</scope>
    <source>
        <strain evidence="2">ATCC 25827</strain>
    </source>
</reference>
<accession>A0AA86YX91</accession>
<dbReference type="Gene3D" id="2.40.160.20">
    <property type="match status" value="1"/>
</dbReference>
<protein>
    <submittedName>
        <fullName evidence="1">Uncharacterized protein</fullName>
    </submittedName>
</protein>
<evidence type="ECO:0000313" key="2">
    <source>
        <dbReference type="Proteomes" id="UP000004506"/>
    </source>
</evidence>
<dbReference type="Proteomes" id="UP000004506">
    <property type="component" value="Unassembled WGS sequence"/>
</dbReference>
<proteinExistence type="predicted"/>
<reference evidence="2" key="2">
    <citation type="submission" date="2008-04" db="EMBL/GenBank/DDBJ databases">
        <title>Draft genome sequence of Providencia stuartii(ATCC 25827).</title>
        <authorList>
            <person name="Sudarsanam P."/>
            <person name="Ley R."/>
            <person name="Guruge J."/>
            <person name="Turnbaugh P.J."/>
            <person name="Mahowald M."/>
            <person name="Liep D."/>
            <person name="Gordon J."/>
        </authorList>
    </citation>
    <scope>NUCLEOTIDE SEQUENCE [LARGE SCALE GENOMIC DNA]</scope>
    <source>
        <strain evidence="2">ATCC 25827</strain>
    </source>
</reference>
<name>A0AA86YX91_PROST</name>
<dbReference type="InterPro" id="IPR011250">
    <property type="entry name" value="OMP/PagP_B-barrel"/>
</dbReference>
<dbReference type="EMBL" id="ABJD02000101">
    <property type="protein sequence ID" value="EDU58524.1"/>
    <property type="molecule type" value="Genomic_DNA"/>
</dbReference>
<gene>
    <name evidence="1" type="ORF">PROSTU_01700</name>
</gene>
<sequence length="40" mass="4906">MSKSKTKNNFAWRLGLEVQYAVNDNLSMDLSYRYRRWLHL</sequence>
<reference evidence="1 2" key="3">
    <citation type="submission" date="2008-05" db="EMBL/GenBank/DDBJ databases">
        <authorList>
            <person name="Fulton L."/>
            <person name="Clifton S."/>
            <person name="Fulton B."/>
            <person name="Xu J."/>
            <person name="Minx P."/>
            <person name="Pepin K.H."/>
            <person name="Johnson M."/>
            <person name="Thiruvilangam P."/>
            <person name="Bhonagiri V."/>
            <person name="Nash W.E."/>
            <person name="Mardis E.R."/>
            <person name="Wilson R.K."/>
        </authorList>
    </citation>
    <scope>NUCLEOTIDE SEQUENCE [LARGE SCALE GENOMIC DNA]</scope>
    <source>
        <strain evidence="1 2">ATCC 25827</strain>
    </source>
</reference>
<evidence type="ECO:0000313" key="1">
    <source>
        <dbReference type="EMBL" id="EDU58524.1"/>
    </source>
</evidence>
<comment type="caution">
    <text evidence="1">The sequence shown here is derived from an EMBL/GenBank/DDBJ whole genome shotgun (WGS) entry which is preliminary data.</text>
</comment>